<dbReference type="RefSeq" id="WP_205106957.1">
    <property type="nucleotide sequence ID" value="NZ_CAWUJD010000001.1"/>
</dbReference>
<accession>A0A938WJH6</accession>
<reference evidence="2 3" key="1">
    <citation type="journal article" date="2021" name="Sci. Rep.">
        <title>The distribution of antibiotic resistance genes in chicken gut microbiota commensals.</title>
        <authorList>
            <person name="Juricova H."/>
            <person name="Matiasovicova J."/>
            <person name="Kubasova T."/>
            <person name="Cejkova D."/>
            <person name="Rychlik I."/>
        </authorList>
    </citation>
    <scope>NUCLEOTIDE SEQUENCE [LARGE SCALE GENOMIC DNA]</scope>
    <source>
        <strain evidence="2 3">An819</strain>
    </source>
</reference>
<feature type="transmembrane region" description="Helical" evidence="1">
    <location>
        <begin position="94"/>
        <end position="114"/>
    </location>
</feature>
<feature type="transmembrane region" description="Helical" evidence="1">
    <location>
        <begin position="126"/>
        <end position="149"/>
    </location>
</feature>
<dbReference type="AlphaFoldDB" id="A0A938WJH6"/>
<dbReference type="GO" id="GO:0015661">
    <property type="term" value="F:L-lysine efflux transmembrane transporter activity"/>
    <property type="evidence" value="ECO:0007669"/>
    <property type="project" value="InterPro"/>
</dbReference>
<dbReference type="GO" id="GO:0005886">
    <property type="term" value="C:plasma membrane"/>
    <property type="evidence" value="ECO:0007669"/>
    <property type="project" value="TreeGrafter"/>
</dbReference>
<dbReference type="Pfam" id="PF03956">
    <property type="entry name" value="Lys_export"/>
    <property type="match status" value="1"/>
</dbReference>
<keyword evidence="3" id="KW-1185">Reference proteome</keyword>
<keyword evidence="1" id="KW-1133">Transmembrane helix</keyword>
<keyword evidence="1" id="KW-0472">Membrane</keyword>
<dbReference type="PANTHER" id="PTHR35804">
    <property type="entry name" value="LYSINE EXPORTER LYSO"/>
    <property type="match status" value="1"/>
</dbReference>
<proteinExistence type="predicted"/>
<dbReference type="PANTHER" id="PTHR35804:SF1">
    <property type="entry name" value="LYSINE EXPORTER LYSO"/>
    <property type="match status" value="1"/>
</dbReference>
<feature type="transmembrane region" description="Helical" evidence="1">
    <location>
        <begin position="184"/>
        <end position="208"/>
    </location>
</feature>
<evidence type="ECO:0000313" key="2">
    <source>
        <dbReference type="EMBL" id="MBM6660319.1"/>
    </source>
</evidence>
<evidence type="ECO:0000256" key="1">
    <source>
        <dbReference type="SAM" id="Phobius"/>
    </source>
</evidence>
<comment type="caution">
    <text evidence="2">The sequence shown here is derived from an EMBL/GenBank/DDBJ whole genome shotgun (WGS) entry which is preliminary data.</text>
</comment>
<dbReference type="InterPro" id="IPR005642">
    <property type="entry name" value="LysO"/>
</dbReference>
<feature type="transmembrane region" description="Helical" evidence="1">
    <location>
        <begin position="63"/>
        <end position="88"/>
    </location>
</feature>
<sequence>MSGSYGVVGMFAVGCLAGAVAVAAGFDVPDVHGISVYILYALMLQVGLGLGSRDNLKPVLRAVGPKVLLLPAASVAGTLAFSALAGLLLSRWSVADYLAVCSGMGYYSLSSVLIMQLKMPTLGAQLATELATIALLTNIMRELLALLLAPALSRFCGRMAPISAAGVTSADVALPSIMRASGQAMVPFALIHGLLIDCSVPFFVTFFCKL</sequence>
<dbReference type="Proteomes" id="UP000764045">
    <property type="component" value="Unassembled WGS sequence"/>
</dbReference>
<organism evidence="2 3">
    <name type="scientific">Marseilla massiliensis</name>
    <dbReference type="NCBI Taxonomy" id="1841864"/>
    <lineage>
        <taxon>Bacteria</taxon>
        <taxon>Pseudomonadati</taxon>
        <taxon>Bacteroidota</taxon>
        <taxon>Bacteroidia</taxon>
        <taxon>Bacteroidales</taxon>
        <taxon>Prevotellaceae</taxon>
        <taxon>Marseilla</taxon>
    </lineage>
</organism>
<protein>
    <submittedName>
        <fullName evidence="2">Lysine exporter LysO family protein</fullName>
    </submittedName>
</protein>
<gene>
    <name evidence="2" type="ORF">H6B30_00870</name>
</gene>
<feature type="transmembrane region" description="Helical" evidence="1">
    <location>
        <begin position="33"/>
        <end position="51"/>
    </location>
</feature>
<name>A0A938WJH6_9BACT</name>
<evidence type="ECO:0000313" key="3">
    <source>
        <dbReference type="Proteomes" id="UP000764045"/>
    </source>
</evidence>
<dbReference type="EMBL" id="JACJJL010000001">
    <property type="protein sequence ID" value="MBM6660319.1"/>
    <property type="molecule type" value="Genomic_DNA"/>
</dbReference>
<keyword evidence="1" id="KW-0812">Transmembrane</keyword>